<dbReference type="EMBL" id="CP093360">
    <property type="protein sequence ID" value="UQS86151.1"/>
    <property type="molecule type" value="Genomic_DNA"/>
</dbReference>
<evidence type="ECO:0000256" key="4">
    <source>
        <dbReference type="ARBA" id="ARBA00022597"/>
    </source>
</evidence>
<name>A0A976RR82_9LACO</name>
<dbReference type="CDD" id="cd23111">
    <property type="entry name" value="ribose_uptake_RbsU"/>
    <property type="match status" value="1"/>
</dbReference>
<dbReference type="InterPro" id="IPR010651">
    <property type="entry name" value="Sugar_transport"/>
</dbReference>
<feature type="transmembrane region" description="Helical" evidence="8">
    <location>
        <begin position="215"/>
        <end position="234"/>
    </location>
</feature>
<keyword evidence="6 8" id="KW-1133">Transmembrane helix</keyword>
<protein>
    <submittedName>
        <fullName evidence="9">GRP family sugar transporter</fullName>
    </submittedName>
</protein>
<gene>
    <name evidence="9" type="ORF">MOO44_00465</name>
</gene>
<evidence type="ECO:0000256" key="8">
    <source>
        <dbReference type="SAM" id="Phobius"/>
    </source>
</evidence>
<evidence type="ECO:0000256" key="1">
    <source>
        <dbReference type="ARBA" id="ARBA00004651"/>
    </source>
</evidence>
<dbReference type="Proteomes" id="UP000831181">
    <property type="component" value="Plasmid p1unnamed"/>
</dbReference>
<dbReference type="GO" id="GO:0005886">
    <property type="term" value="C:plasma membrane"/>
    <property type="evidence" value="ECO:0007669"/>
    <property type="project" value="UniProtKB-SubCell"/>
</dbReference>
<dbReference type="Pfam" id="PF06800">
    <property type="entry name" value="Sugar_transport"/>
    <property type="match status" value="1"/>
</dbReference>
<keyword evidence="10" id="KW-1185">Reference proteome</keyword>
<geneLocation type="plasmid" evidence="9 10">
    <name>p1unnamed</name>
</geneLocation>
<dbReference type="PANTHER" id="PTHR16119">
    <property type="entry name" value="TRANSMEMBRANE PROTEIN 144"/>
    <property type="match status" value="1"/>
</dbReference>
<feature type="transmembrane region" description="Helical" evidence="8">
    <location>
        <begin position="57"/>
        <end position="79"/>
    </location>
</feature>
<dbReference type="Gene3D" id="1.10.3730.20">
    <property type="match status" value="1"/>
</dbReference>
<evidence type="ECO:0000256" key="2">
    <source>
        <dbReference type="ARBA" id="ARBA00006117"/>
    </source>
</evidence>
<dbReference type="SUPFAM" id="SSF103481">
    <property type="entry name" value="Multidrug resistance efflux transporter EmrE"/>
    <property type="match status" value="1"/>
</dbReference>
<dbReference type="GO" id="GO:0015144">
    <property type="term" value="F:carbohydrate transmembrane transporter activity"/>
    <property type="evidence" value="ECO:0007669"/>
    <property type="project" value="InterPro"/>
</dbReference>
<keyword evidence="9" id="KW-0614">Plasmid</keyword>
<comment type="similarity">
    <text evidence="2">Belongs to the GRP transporter (TC 2.A.7.5) family.</text>
</comment>
<feature type="transmembrane region" description="Helical" evidence="8">
    <location>
        <begin position="240"/>
        <end position="263"/>
    </location>
</feature>
<keyword evidence="4 9" id="KW-0762">Sugar transport</keyword>
<evidence type="ECO:0000313" key="10">
    <source>
        <dbReference type="Proteomes" id="UP000831181"/>
    </source>
</evidence>
<organism evidence="9 10">
    <name type="scientific">Nicoliella spurrieriana</name>
    <dbReference type="NCBI Taxonomy" id="2925830"/>
    <lineage>
        <taxon>Bacteria</taxon>
        <taxon>Bacillati</taxon>
        <taxon>Bacillota</taxon>
        <taxon>Bacilli</taxon>
        <taxon>Lactobacillales</taxon>
        <taxon>Lactobacillaceae</taxon>
        <taxon>Nicoliella</taxon>
    </lineage>
</organism>
<feature type="transmembrane region" description="Helical" evidence="8">
    <location>
        <begin position="179"/>
        <end position="200"/>
    </location>
</feature>
<comment type="subcellular location">
    <subcellularLocation>
        <location evidence="1">Cell membrane</location>
        <topology evidence="1">Multi-pass membrane protein</topology>
    </subcellularLocation>
</comment>
<evidence type="ECO:0000256" key="6">
    <source>
        <dbReference type="ARBA" id="ARBA00022989"/>
    </source>
</evidence>
<dbReference type="RefSeq" id="WP_260115958.1">
    <property type="nucleotide sequence ID" value="NZ_CP093360.1"/>
</dbReference>
<dbReference type="AlphaFoldDB" id="A0A976RR82"/>
<sequence>MNILVGLVPAALWGLMPLIAGKTGGRPINQLVGNTYGALIVAIVIALFKHPQLSGSAFFWCLLSGACWACGQLSQYWSFPEIGVSRAMPISTGAQLVGTSVVGVLFFGEWATGFDKTFGFFALILIIIGILLTTKTDKQDAQQGLDPAVLRRGTSVLLLGTIGYVGFSALPQIPVVDGWSAFFPQAIGMVLASIVISFFYRDKNEPNPLVDRKSFANILVGIDFGIATAVYMYSTKVNGIATGFTLSQMSVIVSTLSGILLLGEKKSKKGLIYVTLGLIIVVIGGIITGSLGK</sequence>
<dbReference type="InterPro" id="IPR037185">
    <property type="entry name" value="EmrE-like"/>
</dbReference>
<feature type="transmembrane region" description="Helical" evidence="8">
    <location>
        <begin position="31"/>
        <end position="48"/>
    </location>
</feature>
<dbReference type="KEGG" id="lbe:MOO44_00465"/>
<evidence type="ECO:0000256" key="7">
    <source>
        <dbReference type="ARBA" id="ARBA00023136"/>
    </source>
</evidence>
<feature type="transmembrane region" description="Helical" evidence="8">
    <location>
        <begin position="270"/>
        <end position="291"/>
    </location>
</feature>
<feature type="transmembrane region" description="Helical" evidence="8">
    <location>
        <begin position="117"/>
        <end position="134"/>
    </location>
</feature>
<keyword evidence="5 8" id="KW-0812">Transmembrane</keyword>
<dbReference type="PANTHER" id="PTHR16119:SF17">
    <property type="entry name" value="TRANSMEMBRANE PROTEIN 144"/>
    <property type="match status" value="1"/>
</dbReference>
<accession>A0A976RR82</accession>
<evidence type="ECO:0000256" key="3">
    <source>
        <dbReference type="ARBA" id="ARBA00022448"/>
    </source>
</evidence>
<reference evidence="9" key="1">
    <citation type="journal article" date="2022" name="Int. J. Syst. Evol. Microbiol.">
        <title>Apilactobacillus apisilvae sp. nov., Nicolia spurrieriana gen. nov. sp. nov., Bombilactobacillus folatiphilus sp. nov. and Bombilactobacillus thymidiniphilus sp. nov., four new lactic acid bacterial isolates from stingless bees Tetragonula carbonaria and Austroplebeia australis.</title>
        <authorList>
            <person name="Oliphant S.A."/>
            <person name="Watson-Haigh N.S."/>
            <person name="Sumby K.M."/>
            <person name="Gardner J."/>
            <person name="Groom S."/>
            <person name="Jiranek V."/>
        </authorList>
    </citation>
    <scope>NUCLEOTIDE SEQUENCE</scope>
    <source>
        <strain evidence="9">SGEP1_A5</strain>
    </source>
</reference>
<evidence type="ECO:0000313" key="9">
    <source>
        <dbReference type="EMBL" id="UQS86151.1"/>
    </source>
</evidence>
<evidence type="ECO:0000256" key="5">
    <source>
        <dbReference type="ARBA" id="ARBA00022692"/>
    </source>
</evidence>
<keyword evidence="3" id="KW-0813">Transport</keyword>
<proteinExistence type="inferred from homology"/>
<feature type="transmembrane region" description="Helical" evidence="8">
    <location>
        <begin position="155"/>
        <end position="173"/>
    </location>
</feature>
<keyword evidence="7 8" id="KW-0472">Membrane</keyword>